<name>A0A0C1C3Z8_ASPUT</name>
<keyword evidence="4" id="KW-0560">Oxidoreductase</keyword>
<dbReference type="AlphaFoldDB" id="A0A0C1C3Z8"/>
<gene>
    <name evidence="7" type="ORF">HK57_00414</name>
</gene>
<evidence type="ECO:0000259" key="6">
    <source>
        <dbReference type="PROSITE" id="PS51387"/>
    </source>
</evidence>
<dbReference type="SUPFAM" id="SSF56176">
    <property type="entry name" value="FAD-binding/transporter-associated domain-like"/>
    <property type="match status" value="1"/>
</dbReference>
<dbReference type="GO" id="GO:0016491">
    <property type="term" value="F:oxidoreductase activity"/>
    <property type="evidence" value="ECO:0007669"/>
    <property type="project" value="UniProtKB-KW"/>
</dbReference>
<dbReference type="InterPro" id="IPR036318">
    <property type="entry name" value="FAD-bd_PCMH-like_sf"/>
</dbReference>
<feature type="chain" id="PRO_5002129041" description="FAD-binding PCMH-type domain-containing protein" evidence="5">
    <location>
        <begin position="23"/>
        <end position="524"/>
    </location>
</feature>
<dbReference type="InterPro" id="IPR016169">
    <property type="entry name" value="FAD-bd_PCMH_sub2"/>
</dbReference>
<dbReference type="InterPro" id="IPR006094">
    <property type="entry name" value="Oxid_FAD_bind_N"/>
</dbReference>
<keyword evidence="8" id="KW-1185">Reference proteome</keyword>
<evidence type="ECO:0000256" key="5">
    <source>
        <dbReference type="SAM" id="SignalP"/>
    </source>
</evidence>
<dbReference type="EMBL" id="JOMC01000036">
    <property type="protein sequence ID" value="KIA75800.1"/>
    <property type="molecule type" value="Genomic_DNA"/>
</dbReference>
<keyword evidence="2" id="KW-0285">Flavoprotein</keyword>
<evidence type="ECO:0000256" key="4">
    <source>
        <dbReference type="ARBA" id="ARBA00023002"/>
    </source>
</evidence>
<feature type="signal peptide" evidence="5">
    <location>
        <begin position="1"/>
        <end position="22"/>
    </location>
</feature>
<proteinExistence type="inferred from homology"/>
<evidence type="ECO:0000256" key="2">
    <source>
        <dbReference type="ARBA" id="ARBA00022630"/>
    </source>
</evidence>
<evidence type="ECO:0000313" key="7">
    <source>
        <dbReference type="EMBL" id="KIA75800.1"/>
    </source>
</evidence>
<reference evidence="7 8" key="1">
    <citation type="submission" date="2014-11" db="EMBL/GenBank/DDBJ databases">
        <title>Genomics derived discovery of secondary metabolites biosynthetic gene clusters in Aspergillus ustus.</title>
        <authorList>
            <person name="Pi B."/>
            <person name="Dai F."/>
            <person name="Song X."/>
            <person name="Zhu C."/>
            <person name="Li H."/>
            <person name="Yu D."/>
        </authorList>
    </citation>
    <scope>NUCLEOTIDE SEQUENCE [LARGE SCALE GENOMIC DNA]</scope>
    <source>
        <strain evidence="7 8">3.3904</strain>
    </source>
</reference>
<evidence type="ECO:0000313" key="8">
    <source>
        <dbReference type="Proteomes" id="UP000053475"/>
    </source>
</evidence>
<keyword evidence="3" id="KW-0274">FAD</keyword>
<sequence length="524" mass="56928">MVSTHLLFSLVPLLSLTAAADASVVSVCEFLHAQYPDITVWDPLGGHGSSTPAEITTFNNTLTEYWNKLNSDNRPTCAFYPQNAGQVSVAVRQLNRYPDVEFALKSGGHNFNVGFSSTDGGVLISFNENLSSTVRSADGESFDVGPGARWGGVYDETVKTNQVVVGGRLGNIGVAGFTLGGGLSYYSAQYGLACDNVLNFEVVLGNGTIVNANSTSHPDLWWALKGGGNRFGIVTKFTLKAHPLGDNGRVWGGIKLYSPARRGQIFSGVSDLIRTYPDTKAAVIPTFNIALLDMVMLFFYYDGPSPPANAFAGLDRIPALLDLTGETSYINMTNLAGGAQMTGQTTAAHVNGFPNMERSRTRQFLEYTWDTYKAKARANTARNITFSTATFATQPIPRVIAEAGIANGGNTLGLDPKHGDFFWIENTLLWSDPVCDAACPDVLHEIGDAVYDRFQSRYAGTEPTNYQSGDLDFISTNPLFMNDAAHYQDVYSSYGEENKAKLIQIANKYDPSGFMNRQEGWILE</sequence>
<dbReference type="Gene3D" id="3.30.465.10">
    <property type="match status" value="1"/>
</dbReference>
<dbReference type="PANTHER" id="PTHR42973:SF13">
    <property type="entry name" value="FAD-BINDING PCMH-TYPE DOMAIN-CONTAINING PROTEIN"/>
    <property type="match status" value="1"/>
</dbReference>
<comment type="similarity">
    <text evidence="1">Belongs to the oxygen-dependent FAD-linked oxidoreductase family.</text>
</comment>
<dbReference type="PANTHER" id="PTHR42973">
    <property type="entry name" value="BINDING OXIDOREDUCTASE, PUTATIVE (AFU_ORTHOLOGUE AFUA_1G17690)-RELATED"/>
    <property type="match status" value="1"/>
</dbReference>
<keyword evidence="5" id="KW-0732">Signal</keyword>
<dbReference type="Pfam" id="PF01565">
    <property type="entry name" value="FAD_binding_4"/>
    <property type="match status" value="1"/>
</dbReference>
<dbReference type="GO" id="GO:0071949">
    <property type="term" value="F:FAD binding"/>
    <property type="evidence" value="ECO:0007669"/>
    <property type="project" value="InterPro"/>
</dbReference>
<evidence type="ECO:0000256" key="3">
    <source>
        <dbReference type="ARBA" id="ARBA00022827"/>
    </source>
</evidence>
<evidence type="ECO:0000256" key="1">
    <source>
        <dbReference type="ARBA" id="ARBA00005466"/>
    </source>
</evidence>
<feature type="domain" description="FAD-binding PCMH-type" evidence="6">
    <location>
        <begin position="71"/>
        <end position="244"/>
    </location>
</feature>
<dbReference type="PROSITE" id="PS51387">
    <property type="entry name" value="FAD_PCMH"/>
    <property type="match status" value="1"/>
</dbReference>
<dbReference type="InterPro" id="IPR016166">
    <property type="entry name" value="FAD-bd_PCMH"/>
</dbReference>
<dbReference type="Proteomes" id="UP000053475">
    <property type="component" value="Unassembled WGS sequence"/>
</dbReference>
<organism evidence="7 8">
    <name type="scientific">Aspergillus ustus</name>
    <dbReference type="NCBI Taxonomy" id="40382"/>
    <lineage>
        <taxon>Eukaryota</taxon>
        <taxon>Fungi</taxon>
        <taxon>Dikarya</taxon>
        <taxon>Ascomycota</taxon>
        <taxon>Pezizomycotina</taxon>
        <taxon>Eurotiomycetes</taxon>
        <taxon>Eurotiomycetidae</taxon>
        <taxon>Eurotiales</taxon>
        <taxon>Aspergillaceae</taxon>
        <taxon>Aspergillus</taxon>
        <taxon>Aspergillus subgen. Nidulantes</taxon>
    </lineage>
</organism>
<accession>A0A0C1C3Z8</accession>
<comment type="caution">
    <text evidence="7">The sequence shown here is derived from an EMBL/GenBank/DDBJ whole genome shotgun (WGS) entry which is preliminary data.</text>
</comment>
<protein>
    <recommendedName>
        <fullName evidence="6">FAD-binding PCMH-type domain-containing protein</fullName>
    </recommendedName>
</protein>
<dbReference type="InterPro" id="IPR050416">
    <property type="entry name" value="FAD-linked_Oxidoreductase"/>
</dbReference>